<keyword evidence="3" id="KW-1185">Reference proteome</keyword>
<feature type="region of interest" description="Disordered" evidence="1">
    <location>
        <begin position="222"/>
        <end position="246"/>
    </location>
</feature>
<accession>A0A4P9ZL75</accession>
<feature type="region of interest" description="Disordered" evidence="1">
    <location>
        <begin position="107"/>
        <end position="160"/>
    </location>
</feature>
<dbReference type="EMBL" id="ML004169">
    <property type="protein sequence ID" value="RKP33231.1"/>
    <property type="molecule type" value="Genomic_DNA"/>
</dbReference>
<protein>
    <submittedName>
        <fullName evidence="2">Uncharacterized protein</fullName>
    </submittedName>
</protein>
<proteinExistence type="predicted"/>
<sequence>MAYYLLGFGTALAILLTAVYLFISHIIHSALSKYNIRLEKIRFLSLCNLSLNLPETGKRDPSTPIVHLTVGRIGLRFHRWRRPFGLTYVKPIEFYLKDITVKVFRPPTPRKPKTTAAGPADLAQSESNPRRKAPTPKNRSQRKGGNDDHDSTTASNPAGPLHESILSGVLNISKNNFLVKFARNIVENVCLTITEAEVIIDDQVQIALGMAMLFSSVFDLSNPEEQQRQQQMRPTEPLTTHNSFGDADSANTLRYVTNLSLSDLDSALVPSKARKRRSIVSQFRGNGTITISADIAFDPRIRMQNLRWDTQLETLDLFLRPAIHALYKLRRPPGAGRSSVPPSPRPP</sequence>
<gene>
    <name evidence="2" type="ORF">BJ085DRAFT_40586</name>
</gene>
<name>A0A4P9ZL75_9FUNG</name>
<dbReference type="Proteomes" id="UP000268162">
    <property type="component" value="Unassembled WGS sequence"/>
</dbReference>
<reference evidence="3" key="1">
    <citation type="journal article" date="2018" name="Nat. Microbiol.">
        <title>Leveraging single-cell genomics to expand the fungal tree of life.</title>
        <authorList>
            <person name="Ahrendt S.R."/>
            <person name="Quandt C.A."/>
            <person name="Ciobanu D."/>
            <person name="Clum A."/>
            <person name="Salamov A."/>
            <person name="Andreopoulos B."/>
            <person name="Cheng J.F."/>
            <person name="Woyke T."/>
            <person name="Pelin A."/>
            <person name="Henrissat B."/>
            <person name="Reynolds N.K."/>
            <person name="Benny G.L."/>
            <person name="Smith M.E."/>
            <person name="James T.Y."/>
            <person name="Grigoriev I.V."/>
        </authorList>
    </citation>
    <scope>NUCLEOTIDE SEQUENCE [LARGE SCALE GENOMIC DNA]</scope>
    <source>
        <strain evidence="3">RSA 468</strain>
    </source>
</reference>
<organism evidence="2 3">
    <name type="scientific">Dimargaris cristalligena</name>
    <dbReference type="NCBI Taxonomy" id="215637"/>
    <lineage>
        <taxon>Eukaryota</taxon>
        <taxon>Fungi</taxon>
        <taxon>Fungi incertae sedis</taxon>
        <taxon>Zoopagomycota</taxon>
        <taxon>Kickxellomycotina</taxon>
        <taxon>Dimargaritomycetes</taxon>
        <taxon>Dimargaritales</taxon>
        <taxon>Dimargaritaceae</taxon>
        <taxon>Dimargaris</taxon>
    </lineage>
</organism>
<evidence type="ECO:0000313" key="2">
    <source>
        <dbReference type="EMBL" id="RKP33231.1"/>
    </source>
</evidence>
<evidence type="ECO:0000313" key="3">
    <source>
        <dbReference type="Proteomes" id="UP000268162"/>
    </source>
</evidence>
<evidence type="ECO:0000256" key="1">
    <source>
        <dbReference type="SAM" id="MobiDB-lite"/>
    </source>
</evidence>
<feature type="non-terminal residue" evidence="2">
    <location>
        <position position="347"/>
    </location>
</feature>
<dbReference type="AlphaFoldDB" id="A0A4P9ZL75"/>
<feature type="compositionally biased region" description="Basic residues" evidence="1">
    <location>
        <begin position="130"/>
        <end position="142"/>
    </location>
</feature>
<feature type="compositionally biased region" description="Low complexity" evidence="1">
    <location>
        <begin position="228"/>
        <end position="237"/>
    </location>
</feature>